<comment type="caution">
    <text evidence="2">The sequence shown here is derived from an EMBL/GenBank/DDBJ whole genome shotgun (WGS) entry which is preliminary data.</text>
</comment>
<dbReference type="GO" id="GO:0006935">
    <property type="term" value="P:chemotaxis"/>
    <property type="evidence" value="ECO:0007669"/>
    <property type="project" value="InterPro"/>
</dbReference>
<reference evidence="2 3" key="1">
    <citation type="submission" date="2015-05" db="EMBL/GenBank/DDBJ databases">
        <title>Genome sequencing and analysis of members of genus Stenotrophomonas.</title>
        <authorList>
            <person name="Patil P.P."/>
            <person name="Midha S."/>
            <person name="Patil P.B."/>
        </authorList>
    </citation>
    <scope>NUCLEOTIDE SEQUENCE [LARGE SCALE GENOMIC DNA]</scope>
    <source>
        <strain evidence="2 3">DSM 21508</strain>
    </source>
</reference>
<sequence length="153" mass="16358">MSHANNDEIRGVLIQSGPERVLLPNATVAEMMAKVQVQASAEGPDWLLGTLAWHGWDVPLVSFARLSGLGEESIGGNNKVVVLKALAGNAQRPYFALLTQSFPQLISVPRDGLLADASEETLPDSVHMRVLLGEQSALLPNLDAVETALDSLH</sequence>
<dbReference type="SUPFAM" id="SSF50341">
    <property type="entry name" value="CheW-like"/>
    <property type="match status" value="1"/>
</dbReference>
<gene>
    <name evidence="2" type="ORF">ABB28_08310</name>
</gene>
<organism evidence="2 3">
    <name type="scientific">Stenotrophomonas chelatiphaga</name>
    <dbReference type="NCBI Taxonomy" id="517011"/>
    <lineage>
        <taxon>Bacteria</taxon>
        <taxon>Pseudomonadati</taxon>
        <taxon>Pseudomonadota</taxon>
        <taxon>Gammaproteobacteria</taxon>
        <taxon>Lysobacterales</taxon>
        <taxon>Lysobacteraceae</taxon>
        <taxon>Stenotrophomonas</taxon>
    </lineage>
</organism>
<dbReference type="Pfam" id="PF01584">
    <property type="entry name" value="CheW"/>
    <property type="match status" value="1"/>
</dbReference>
<evidence type="ECO:0000313" key="3">
    <source>
        <dbReference type="Proteomes" id="UP000051386"/>
    </source>
</evidence>
<dbReference type="SMART" id="SM00260">
    <property type="entry name" value="CheW"/>
    <property type="match status" value="1"/>
</dbReference>
<evidence type="ECO:0000259" key="1">
    <source>
        <dbReference type="PROSITE" id="PS50851"/>
    </source>
</evidence>
<evidence type="ECO:0000313" key="2">
    <source>
        <dbReference type="EMBL" id="KRG74062.1"/>
    </source>
</evidence>
<proteinExistence type="predicted"/>
<name>A0A0R0D7P3_9GAMM</name>
<dbReference type="GO" id="GO:0007165">
    <property type="term" value="P:signal transduction"/>
    <property type="evidence" value="ECO:0007669"/>
    <property type="project" value="InterPro"/>
</dbReference>
<dbReference type="AlphaFoldDB" id="A0A0R0D7P3"/>
<dbReference type="PATRIC" id="fig|517011.3.peg.1326"/>
<dbReference type="Proteomes" id="UP000051386">
    <property type="component" value="Unassembled WGS sequence"/>
</dbReference>
<keyword evidence="3" id="KW-1185">Reference proteome</keyword>
<dbReference type="InterPro" id="IPR002545">
    <property type="entry name" value="CheW-lke_dom"/>
</dbReference>
<feature type="domain" description="CheW-like" evidence="1">
    <location>
        <begin position="8"/>
        <end position="151"/>
    </location>
</feature>
<dbReference type="RefSeq" id="WP_057508180.1">
    <property type="nucleotide sequence ID" value="NZ_JANUEG010000029.1"/>
</dbReference>
<dbReference type="PROSITE" id="PS50851">
    <property type="entry name" value="CHEW"/>
    <property type="match status" value="1"/>
</dbReference>
<accession>A0A0R0D7P3</accession>
<dbReference type="EMBL" id="LDJK01000032">
    <property type="protein sequence ID" value="KRG74062.1"/>
    <property type="molecule type" value="Genomic_DNA"/>
</dbReference>
<dbReference type="InterPro" id="IPR036061">
    <property type="entry name" value="CheW-like_dom_sf"/>
</dbReference>
<protein>
    <submittedName>
        <fullName evidence="2">Chemotaxis protein CheW</fullName>
    </submittedName>
</protein>